<name>A0A0G4G673_9ALVE</name>
<accession>A0A0G4G673</accession>
<protein>
    <recommendedName>
        <fullName evidence="11">Sidoreflexin</fullName>
    </recommendedName>
</protein>
<feature type="transmembrane region" description="Helical" evidence="9">
    <location>
        <begin position="237"/>
        <end position="259"/>
    </location>
</feature>
<evidence type="ECO:0000256" key="7">
    <source>
        <dbReference type="ARBA" id="ARBA00023128"/>
    </source>
</evidence>
<keyword evidence="7" id="KW-0496">Mitochondrion</keyword>
<feature type="transmembrane region" description="Helical" evidence="9">
    <location>
        <begin position="271"/>
        <end position="289"/>
    </location>
</feature>
<dbReference type="EMBL" id="CDMZ01000905">
    <property type="protein sequence ID" value="CEM23752.1"/>
    <property type="molecule type" value="Genomic_DNA"/>
</dbReference>
<organism evidence="10">
    <name type="scientific">Chromera velia CCMP2878</name>
    <dbReference type="NCBI Taxonomy" id="1169474"/>
    <lineage>
        <taxon>Eukaryota</taxon>
        <taxon>Sar</taxon>
        <taxon>Alveolata</taxon>
        <taxon>Colpodellida</taxon>
        <taxon>Chromeraceae</taxon>
        <taxon>Chromera</taxon>
    </lineage>
</organism>
<evidence type="ECO:0000256" key="4">
    <source>
        <dbReference type="ARBA" id="ARBA00022692"/>
    </source>
</evidence>
<sequence length="306" mass="33359">MLVPPFDPVKPRYDQGTFMGRLMHFVTFIDPRLAFVFEKDVEEARKVLKMWKDGTLPSGVTDETLWEARTRLESAVHPQTDEMVPWMFRMSTFVPVNVPICAGMLFAPNTMFHNIFWQWINQTYNAGFNFCNGNKSADTDTKKLAMSYAGASFVSVGLSVGLRESLKRMQMSPGVRGVANAFVPFIASGAAGVANALMMRSQELFTGIEVVGENGEKKGVSKNAAQKALSEIAFSRVVLSACVLGVPPLLLGGLGRIGLPSAGTIRFLTEWTVVTGALAGALPLGVAVFPQQGEILCSQLEPEFRV</sequence>
<evidence type="ECO:0000256" key="1">
    <source>
        <dbReference type="ARBA" id="ARBA00004225"/>
    </source>
</evidence>
<dbReference type="GO" id="GO:1990542">
    <property type="term" value="P:mitochondrial transmembrane transport"/>
    <property type="evidence" value="ECO:0007669"/>
    <property type="project" value="TreeGrafter"/>
</dbReference>
<evidence type="ECO:0000256" key="8">
    <source>
        <dbReference type="ARBA" id="ARBA00023136"/>
    </source>
</evidence>
<comment type="subcellular location">
    <subcellularLocation>
        <location evidence="1">Mitochondrion membrane</location>
        <topology evidence="1">Multi-pass membrane protein</topology>
    </subcellularLocation>
</comment>
<evidence type="ECO:0000256" key="3">
    <source>
        <dbReference type="ARBA" id="ARBA00022448"/>
    </source>
</evidence>
<keyword evidence="8 9" id="KW-0472">Membrane</keyword>
<dbReference type="GO" id="GO:0015075">
    <property type="term" value="F:monoatomic ion transmembrane transporter activity"/>
    <property type="evidence" value="ECO:0007669"/>
    <property type="project" value="InterPro"/>
</dbReference>
<keyword evidence="5" id="KW-0029">Amino-acid transport</keyword>
<evidence type="ECO:0000313" key="10">
    <source>
        <dbReference type="EMBL" id="CEM23752.1"/>
    </source>
</evidence>
<dbReference type="AlphaFoldDB" id="A0A0G4G673"/>
<dbReference type="GO" id="GO:0005743">
    <property type="term" value="C:mitochondrial inner membrane"/>
    <property type="evidence" value="ECO:0007669"/>
    <property type="project" value="TreeGrafter"/>
</dbReference>
<keyword evidence="3" id="KW-0813">Transport</keyword>
<proteinExistence type="inferred from homology"/>
<comment type="similarity">
    <text evidence="2">Belongs to the sideroflexin family.</text>
</comment>
<dbReference type="InterPro" id="IPR004686">
    <property type="entry name" value="Mtc"/>
</dbReference>
<dbReference type="PANTHER" id="PTHR11153:SF6">
    <property type="entry name" value="SIDEROFLEXIN-5"/>
    <property type="match status" value="1"/>
</dbReference>
<feature type="transmembrane region" description="Helical" evidence="9">
    <location>
        <begin position="174"/>
        <end position="197"/>
    </location>
</feature>
<dbReference type="GO" id="GO:0006865">
    <property type="term" value="P:amino acid transport"/>
    <property type="evidence" value="ECO:0007669"/>
    <property type="project" value="UniProtKB-KW"/>
</dbReference>
<keyword evidence="4 9" id="KW-0812">Transmembrane</keyword>
<evidence type="ECO:0000256" key="5">
    <source>
        <dbReference type="ARBA" id="ARBA00022970"/>
    </source>
</evidence>
<reference evidence="10" key="1">
    <citation type="submission" date="2014-11" db="EMBL/GenBank/DDBJ databases">
        <authorList>
            <person name="Otto D Thomas"/>
            <person name="Naeem Raeece"/>
        </authorList>
    </citation>
    <scope>NUCLEOTIDE SEQUENCE</scope>
</reference>
<evidence type="ECO:0008006" key="11">
    <source>
        <dbReference type="Google" id="ProtNLM"/>
    </source>
</evidence>
<keyword evidence="6 9" id="KW-1133">Transmembrane helix</keyword>
<evidence type="ECO:0000256" key="6">
    <source>
        <dbReference type="ARBA" id="ARBA00022989"/>
    </source>
</evidence>
<evidence type="ECO:0000256" key="9">
    <source>
        <dbReference type="SAM" id="Phobius"/>
    </source>
</evidence>
<dbReference type="Pfam" id="PF03820">
    <property type="entry name" value="SFXNs"/>
    <property type="match status" value="1"/>
</dbReference>
<feature type="non-terminal residue" evidence="10">
    <location>
        <position position="306"/>
    </location>
</feature>
<gene>
    <name evidence="10" type="ORF">Cvel_20358</name>
</gene>
<dbReference type="PANTHER" id="PTHR11153">
    <property type="entry name" value="SIDEROFLEXIN"/>
    <property type="match status" value="1"/>
</dbReference>
<evidence type="ECO:0000256" key="2">
    <source>
        <dbReference type="ARBA" id="ARBA00005974"/>
    </source>
</evidence>